<keyword evidence="3" id="KW-1185">Reference proteome</keyword>
<reference evidence="3" key="1">
    <citation type="journal article" date="2019" name="Int. J. Syst. Evol. Microbiol.">
        <title>The Global Catalogue of Microorganisms (GCM) 10K type strain sequencing project: providing services to taxonomists for standard genome sequencing and annotation.</title>
        <authorList>
            <consortium name="The Broad Institute Genomics Platform"/>
            <consortium name="The Broad Institute Genome Sequencing Center for Infectious Disease"/>
            <person name="Wu L."/>
            <person name="Ma J."/>
        </authorList>
    </citation>
    <scope>NUCLEOTIDE SEQUENCE [LARGE SCALE GENOMIC DNA]</scope>
    <source>
        <strain evidence="3">KCTC 33676</strain>
    </source>
</reference>
<evidence type="ECO:0000313" key="2">
    <source>
        <dbReference type="EMBL" id="MFD2670868.1"/>
    </source>
</evidence>
<dbReference type="Proteomes" id="UP001597497">
    <property type="component" value="Unassembled WGS sequence"/>
</dbReference>
<keyword evidence="1" id="KW-1133">Transmembrane helix</keyword>
<gene>
    <name evidence="2" type="ORF">ACFSUC_04510</name>
</gene>
<name>A0ABW5R762_9BACL</name>
<accession>A0ABW5R762</accession>
<comment type="caution">
    <text evidence="2">The sequence shown here is derived from an EMBL/GenBank/DDBJ whole genome shotgun (WGS) entry which is preliminary data.</text>
</comment>
<evidence type="ECO:0000313" key="3">
    <source>
        <dbReference type="Proteomes" id="UP001597497"/>
    </source>
</evidence>
<dbReference type="RefSeq" id="WP_379928470.1">
    <property type="nucleotide sequence ID" value="NZ_JBHUMM010000007.1"/>
</dbReference>
<feature type="transmembrane region" description="Helical" evidence="1">
    <location>
        <begin position="6"/>
        <end position="24"/>
    </location>
</feature>
<keyword evidence="1" id="KW-0472">Membrane</keyword>
<evidence type="ECO:0000256" key="1">
    <source>
        <dbReference type="SAM" id="Phobius"/>
    </source>
</evidence>
<organism evidence="2 3">
    <name type="scientific">Marinicrinis sediminis</name>
    <dbReference type="NCBI Taxonomy" id="1652465"/>
    <lineage>
        <taxon>Bacteria</taxon>
        <taxon>Bacillati</taxon>
        <taxon>Bacillota</taxon>
        <taxon>Bacilli</taxon>
        <taxon>Bacillales</taxon>
        <taxon>Paenibacillaceae</taxon>
    </lineage>
</organism>
<sequence length="141" mass="16621">MLIEILLILVILINIISVMGLIKIKKKKIRYISTLLDEIKSRSIQECNHIHVIFVDYGGSLFSYLDQMLEMDLVIILYAPEWLIQIKKNQNLKCELISISEKGYWDKFMILHNQIVRLDHGKLRIYRQVIPYLHSLKGVVK</sequence>
<proteinExistence type="predicted"/>
<protein>
    <submittedName>
        <fullName evidence="2">Uncharacterized protein</fullName>
    </submittedName>
</protein>
<dbReference type="EMBL" id="JBHUMM010000007">
    <property type="protein sequence ID" value="MFD2670868.1"/>
    <property type="molecule type" value="Genomic_DNA"/>
</dbReference>
<keyword evidence="1" id="KW-0812">Transmembrane</keyword>